<keyword evidence="4" id="KW-0833">Ubl conjugation pathway</keyword>
<dbReference type="RefSeq" id="XP_013759281.1">
    <property type="nucleotide sequence ID" value="XM_013903827.1"/>
</dbReference>
<protein>
    <recommendedName>
        <fullName evidence="2">ubiquitinyl hydrolase 1</fullName>
        <ecNumber evidence="2">3.4.19.12</ecNumber>
    </recommendedName>
</protein>
<dbReference type="SMART" id="SM01246">
    <property type="entry name" value="Josephin"/>
    <property type="match status" value="1"/>
</dbReference>
<evidence type="ECO:0000259" key="8">
    <source>
        <dbReference type="PROSITE" id="PS50957"/>
    </source>
</evidence>
<dbReference type="EC" id="3.4.19.12" evidence="2"/>
<dbReference type="GO" id="GO:0016579">
    <property type="term" value="P:protein deubiquitination"/>
    <property type="evidence" value="ECO:0007669"/>
    <property type="project" value="InterPro"/>
</dbReference>
<organism evidence="9 10">
    <name type="scientific">Thecamonas trahens ATCC 50062</name>
    <dbReference type="NCBI Taxonomy" id="461836"/>
    <lineage>
        <taxon>Eukaryota</taxon>
        <taxon>Apusozoa</taxon>
        <taxon>Apusomonadida</taxon>
        <taxon>Apusomonadidae</taxon>
        <taxon>Thecamonas</taxon>
    </lineage>
</organism>
<dbReference type="PROSITE" id="PS50957">
    <property type="entry name" value="JOSEPHIN"/>
    <property type="match status" value="1"/>
</dbReference>
<dbReference type="Proteomes" id="UP000054408">
    <property type="component" value="Unassembled WGS sequence"/>
</dbReference>
<dbReference type="OrthoDB" id="422700at2759"/>
<accession>A0A0L0D928</accession>
<sequence length="213" mass="22998">MAAAEVYFERQKKKLCLVHSLNALLQRRAFTKAALDHIASELKRKAKALDLPAAAHKSMLGNYDVNVLEAALAEHGLGTIWWDSRRELAVLMAGVPESPRGGVVLNFRRKRALFGSSRHWITVTAIDGVWYNLDSKNKVPVAFSSFGDAVHFVASTALSCDGHVLVVQPAGSGSGSSASTSSSTSSSTDDEEPQTRAPRIDPSRHMVGSPYPL</sequence>
<dbReference type="GeneID" id="25563596"/>
<evidence type="ECO:0000256" key="1">
    <source>
        <dbReference type="ARBA" id="ARBA00000707"/>
    </source>
</evidence>
<reference evidence="9 10" key="1">
    <citation type="submission" date="2010-05" db="EMBL/GenBank/DDBJ databases">
        <title>The Genome Sequence of Thecamonas trahens ATCC 50062.</title>
        <authorList>
            <consortium name="The Broad Institute Genome Sequencing Platform"/>
            <person name="Russ C."/>
            <person name="Cuomo C."/>
            <person name="Shea T."/>
            <person name="Young S.K."/>
            <person name="Zeng Q."/>
            <person name="Koehrsen M."/>
            <person name="Haas B."/>
            <person name="Borodovsky M."/>
            <person name="Guigo R."/>
            <person name="Alvarado L."/>
            <person name="Berlin A."/>
            <person name="Bochicchio J."/>
            <person name="Borenstein D."/>
            <person name="Chapman S."/>
            <person name="Chen Z."/>
            <person name="Freedman E."/>
            <person name="Gellesch M."/>
            <person name="Goldberg J."/>
            <person name="Griggs A."/>
            <person name="Gujja S."/>
            <person name="Heilman E."/>
            <person name="Heiman D."/>
            <person name="Hepburn T."/>
            <person name="Howarth C."/>
            <person name="Jen D."/>
            <person name="Larson L."/>
            <person name="Mehta T."/>
            <person name="Park D."/>
            <person name="Pearson M."/>
            <person name="Roberts A."/>
            <person name="Saif S."/>
            <person name="Shenoy N."/>
            <person name="Sisk P."/>
            <person name="Stolte C."/>
            <person name="Sykes S."/>
            <person name="Thomson T."/>
            <person name="Walk T."/>
            <person name="White J."/>
            <person name="Yandava C."/>
            <person name="Burger G."/>
            <person name="Gray M.W."/>
            <person name="Holland P.W.H."/>
            <person name="King N."/>
            <person name="Lang F.B.F."/>
            <person name="Roger A.J."/>
            <person name="Ruiz-Trillo I."/>
            <person name="Lander E."/>
            <person name="Nusbaum C."/>
        </authorList>
    </citation>
    <scope>NUCLEOTIDE SEQUENCE [LARGE SCALE GENOMIC DNA]</scope>
    <source>
        <strain evidence="9 10">ATCC 50062</strain>
    </source>
</reference>
<comment type="catalytic activity">
    <reaction evidence="1">
        <text>Thiol-dependent hydrolysis of ester, thioester, amide, peptide and isopeptide bonds formed by the C-terminal Gly of ubiquitin (a 76-residue protein attached to proteins as an intracellular targeting signal).</text>
        <dbReference type="EC" id="3.4.19.12"/>
    </reaction>
</comment>
<dbReference type="Pfam" id="PF02099">
    <property type="entry name" value="Josephin"/>
    <property type="match status" value="1"/>
</dbReference>
<dbReference type="PANTHER" id="PTHR13291">
    <property type="entry name" value="JOSEPHIN 1, 2"/>
    <property type="match status" value="1"/>
</dbReference>
<evidence type="ECO:0000313" key="9">
    <source>
        <dbReference type="EMBL" id="KNC47803.1"/>
    </source>
</evidence>
<evidence type="ECO:0000256" key="4">
    <source>
        <dbReference type="ARBA" id="ARBA00022786"/>
    </source>
</evidence>
<feature type="active site" evidence="6">
    <location>
        <position position="134"/>
    </location>
</feature>
<dbReference type="GO" id="GO:0004843">
    <property type="term" value="F:cysteine-type deubiquitinase activity"/>
    <property type="evidence" value="ECO:0007669"/>
    <property type="project" value="UniProtKB-EC"/>
</dbReference>
<dbReference type="InterPro" id="IPR040053">
    <property type="entry name" value="JOSD1/2"/>
</dbReference>
<dbReference type="eggNOG" id="KOG2934">
    <property type="taxonomic scope" value="Eukaryota"/>
</dbReference>
<feature type="active site" evidence="6">
    <location>
        <position position="119"/>
    </location>
</feature>
<dbReference type="OMA" id="QRNCEAV"/>
<dbReference type="EMBL" id="GL349448">
    <property type="protein sequence ID" value="KNC47803.1"/>
    <property type="molecule type" value="Genomic_DNA"/>
</dbReference>
<keyword evidence="10" id="KW-1185">Reference proteome</keyword>
<feature type="compositionally biased region" description="Low complexity" evidence="7">
    <location>
        <begin position="175"/>
        <end position="187"/>
    </location>
</feature>
<evidence type="ECO:0000256" key="2">
    <source>
        <dbReference type="ARBA" id="ARBA00012759"/>
    </source>
</evidence>
<evidence type="ECO:0000256" key="5">
    <source>
        <dbReference type="ARBA" id="ARBA00022801"/>
    </source>
</evidence>
<keyword evidence="5 6" id="KW-0378">Hydrolase</keyword>
<feature type="active site" evidence="6">
    <location>
        <position position="16"/>
    </location>
</feature>
<dbReference type="STRING" id="461836.A0A0L0D928"/>
<evidence type="ECO:0000256" key="7">
    <source>
        <dbReference type="SAM" id="MobiDB-lite"/>
    </source>
</evidence>
<dbReference type="Gene3D" id="3.90.70.40">
    <property type="match status" value="1"/>
</dbReference>
<evidence type="ECO:0000256" key="6">
    <source>
        <dbReference type="PROSITE-ProRule" id="PRU00331"/>
    </source>
</evidence>
<name>A0A0L0D928_THETB</name>
<evidence type="ECO:0000313" key="10">
    <source>
        <dbReference type="Proteomes" id="UP000054408"/>
    </source>
</evidence>
<feature type="domain" description="Josephin" evidence="8">
    <location>
        <begin position="3"/>
        <end position="182"/>
    </location>
</feature>
<dbReference type="AlphaFoldDB" id="A0A0L0D928"/>
<proteinExistence type="predicted"/>
<dbReference type="PANTHER" id="PTHR13291:SF0">
    <property type="entry name" value="JOSEPHIN-LIKE PROTEIN"/>
    <property type="match status" value="1"/>
</dbReference>
<evidence type="ECO:0000256" key="3">
    <source>
        <dbReference type="ARBA" id="ARBA00022670"/>
    </source>
</evidence>
<gene>
    <name evidence="9" type="ORF">AMSG_04031</name>
</gene>
<feature type="region of interest" description="Disordered" evidence="7">
    <location>
        <begin position="170"/>
        <end position="213"/>
    </location>
</feature>
<keyword evidence="3" id="KW-0645">Protease</keyword>
<dbReference type="InterPro" id="IPR006155">
    <property type="entry name" value="Josephin"/>
</dbReference>
<dbReference type="GO" id="GO:0006508">
    <property type="term" value="P:proteolysis"/>
    <property type="evidence" value="ECO:0007669"/>
    <property type="project" value="UniProtKB-KW"/>
</dbReference>